<evidence type="ECO:0000259" key="1">
    <source>
        <dbReference type="Pfam" id="PF13439"/>
    </source>
</evidence>
<dbReference type="InterPro" id="IPR028098">
    <property type="entry name" value="Glyco_trans_4-like_N"/>
</dbReference>
<keyword evidence="3" id="KW-1185">Reference proteome</keyword>
<dbReference type="OrthoDB" id="9807209at2"/>
<keyword evidence="2" id="KW-0808">Transferase</keyword>
<dbReference type="EMBL" id="CP032157">
    <property type="protein sequence ID" value="AXY73996.1"/>
    <property type="molecule type" value="Genomic_DNA"/>
</dbReference>
<reference evidence="2 3" key="1">
    <citation type="submission" date="2018-09" db="EMBL/GenBank/DDBJ databases">
        <title>Genome sequencing of strain 6GH32-13.</title>
        <authorList>
            <person name="Weon H.-Y."/>
            <person name="Heo J."/>
            <person name="Kwon S.-W."/>
        </authorList>
    </citation>
    <scope>NUCLEOTIDE SEQUENCE [LARGE SCALE GENOMIC DNA]</scope>
    <source>
        <strain evidence="2 3">5GH32-13</strain>
    </source>
</reference>
<feature type="domain" description="Glycosyltransferase subfamily 4-like N-terminal" evidence="1">
    <location>
        <begin position="38"/>
        <end position="166"/>
    </location>
</feature>
<dbReference type="Gene3D" id="3.40.50.2000">
    <property type="entry name" value="Glycogen Phosphorylase B"/>
    <property type="match status" value="2"/>
</dbReference>
<organism evidence="2 3">
    <name type="scientific">Paraflavitalea soli</name>
    <dbReference type="NCBI Taxonomy" id="2315862"/>
    <lineage>
        <taxon>Bacteria</taxon>
        <taxon>Pseudomonadati</taxon>
        <taxon>Bacteroidota</taxon>
        <taxon>Chitinophagia</taxon>
        <taxon>Chitinophagales</taxon>
        <taxon>Chitinophagaceae</taxon>
        <taxon>Paraflavitalea</taxon>
    </lineage>
</organism>
<dbReference type="Pfam" id="PF13439">
    <property type="entry name" value="Glyco_transf_4"/>
    <property type="match status" value="1"/>
</dbReference>
<evidence type="ECO:0000313" key="3">
    <source>
        <dbReference type="Proteomes" id="UP000263900"/>
    </source>
</evidence>
<dbReference type="SUPFAM" id="SSF53756">
    <property type="entry name" value="UDP-Glycosyltransferase/glycogen phosphorylase"/>
    <property type="match status" value="1"/>
</dbReference>
<dbReference type="KEGG" id="pseg:D3H65_08370"/>
<dbReference type="Pfam" id="PF13692">
    <property type="entry name" value="Glyco_trans_1_4"/>
    <property type="match status" value="1"/>
</dbReference>
<sequence>MKVLGLVSYNILPAKIGGQKDIALFYKYFSRYVSLVCVTTQSNQPAAAEGYEVLNILSDSPTRYANPAYFFTLKKLIKERQITHLELEHPYFGWLAVLLKWFTGVKLIVHSHNIEGLRFKTLGKWWWKGLWLYEKWVHRRADYSFFKQDDDRAYAIQYFGLVPQKCITTTYGIEWNTPPSAAEKQAARDTLLKQHGIPAHHRLLLFNGAFNYLPNLNGLRHIINQINPALQGIPGFEYTILICGKDIPAELTSQQYPHIQFAGFVPDISLYFIGADVFLNPVVEGGGIKTKLVEALGHNMNAVSTYNGAIGVDPAICDGKLVITDDQLTGFAQAVVKAAQYEASIPEAYFQHFYWGHIAQKTALLIGPK</sequence>
<dbReference type="AlphaFoldDB" id="A0A3B7MM17"/>
<name>A0A3B7MM17_9BACT</name>
<accession>A0A3B7MM17</accession>
<dbReference type="GO" id="GO:0016757">
    <property type="term" value="F:glycosyltransferase activity"/>
    <property type="evidence" value="ECO:0007669"/>
    <property type="project" value="UniProtKB-ARBA"/>
</dbReference>
<dbReference type="Proteomes" id="UP000263900">
    <property type="component" value="Chromosome"/>
</dbReference>
<gene>
    <name evidence="2" type="ORF">D3H65_08370</name>
</gene>
<protein>
    <submittedName>
        <fullName evidence="2">Glycosyltransferase</fullName>
    </submittedName>
</protein>
<evidence type="ECO:0000313" key="2">
    <source>
        <dbReference type="EMBL" id="AXY73996.1"/>
    </source>
</evidence>
<proteinExistence type="predicted"/>